<dbReference type="Pfam" id="PF19729">
    <property type="entry name" value="LRR_FBXL18"/>
    <property type="match status" value="1"/>
</dbReference>
<sequence length="714" mass="80009">MSSSSAESGVATQSMYTINPIDLSDEILLHILRFVPITDLILNVKRTCRKFASLCLDKSLMQKVSLHKEYQANDAQVKQMLKEVGSDVCELNMSGCYWLSSPTVDLITRCKRLLRLDLSGCSLTSLRLSKLLSHLHQLRSLAIDVGAGFDSGQLSSECKATLRHVQELKQTIFTPSYGVVPCCTSLEKLLLYFEVLDRTREGAIMSGQLMVGQSNIPHYQNLRLFYARLAPGYVNEEVVRLYLAVLSDRTPENLRAFIISVPGSLSESRATKNLLDSMVKNVSLEAFQLPKTWMNGSSILQHLKFSCPIYLGFSRSMISGGQLTRWVINGHRDCKSLISLNLRGCPFCLTSDLPLRKQVEHLDCRILQTLIIACPNLAHLNLSYAHHHTSESATSHLCDILSRLKRLRSLALPVCAIVDSPRITDKSVIQYTDQSSPRTASIGFGKKVRVGVQTSPVVSFEQNNRRSLSAFWRLLKENPFIEHLELIGSNFYSAMPRNDPAIHNTYPPCTLSQNVGDAQVAEIGQLEFLQNLTLAQLPGIHSGSGLVHIGKKCQHLNTLSLANLGTKGMVVYMASLCEMLCHCRNLKDLRLEEPYFFANHRFFQALSNCSSLQRLCIVSQNGKFQPDAVVSFVSACTRLVMCHIFTGETLKACKSLQQCILHRFYPERQALNVQIFPLLHESLADVIQDVPLIHLDEITLFKSRIAEEPSQLWL</sequence>
<protein>
    <recommendedName>
        <fullName evidence="1">F-box domain-containing protein</fullName>
    </recommendedName>
</protein>
<dbReference type="InterPro" id="IPR036047">
    <property type="entry name" value="F-box-like_dom_sf"/>
</dbReference>
<reference evidence="2" key="1">
    <citation type="thesis" date="2020" institute="ProQuest LLC" country="789 East Eisenhower Parkway, Ann Arbor, MI, USA">
        <title>Comparative Genomics and Chromosome Evolution.</title>
        <authorList>
            <person name="Mudd A.B."/>
        </authorList>
    </citation>
    <scope>NUCLEOTIDE SEQUENCE</scope>
    <source>
        <strain evidence="2">Female2</strain>
        <tissue evidence="2">Blood</tissue>
    </source>
</reference>
<dbReference type="InterPro" id="IPR032675">
    <property type="entry name" value="LRR_dom_sf"/>
</dbReference>
<keyword evidence="3" id="KW-1185">Reference proteome</keyword>
<dbReference type="Pfam" id="PF12937">
    <property type="entry name" value="F-box-like"/>
    <property type="match status" value="1"/>
</dbReference>
<gene>
    <name evidence="2" type="ORF">GDO86_017187</name>
</gene>
<dbReference type="PANTHER" id="PTHR16134">
    <property type="entry name" value="F-BOX/TPR REPEAT PROTEIN POF3"/>
    <property type="match status" value="1"/>
</dbReference>
<proteinExistence type="predicted"/>
<dbReference type="GO" id="GO:0019005">
    <property type="term" value="C:SCF ubiquitin ligase complex"/>
    <property type="evidence" value="ECO:0007669"/>
    <property type="project" value="TreeGrafter"/>
</dbReference>
<dbReference type="EMBL" id="JAACNH010000009">
    <property type="protein sequence ID" value="KAG8432835.1"/>
    <property type="molecule type" value="Genomic_DNA"/>
</dbReference>
<organism evidence="2 3">
    <name type="scientific">Hymenochirus boettgeri</name>
    <name type="common">Congo dwarf clawed frog</name>
    <dbReference type="NCBI Taxonomy" id="247094"/>
    <lineage>
        <taxon>Eukaryota</taxon>
        <taxon>Metazoa</taxon>
        <taxon>Chordata</taxon>
        <taxon>Craniata</taxon>
        <taxon>Vertebrata</taxon>
        <taxon>Euteleostomi</taxon>
        <taxon>Amphibia</taxon>
        <taxon>Batrachia</taxon>
        <taxon>Anura</taxon>
        <taxon>Pipoidea</taxon>
        <taxon>Pipidae</taxon>
        <taxon>Pipinae</taxon>
        <taxon>Hymenochirus</taxon>
    </lineage>
</organism>
<comment type="caution">
    <text evidence="2">The sequence shown here is derived from an EMBL/GenBank/DDBJ whole genome shotgun (WGS) entry which is preliminary data.</text>
</comment>
<name>A0A8T2IIS6_9PIPI</name>
<dbReference type="Gene3D" id="3.80.10.10">
    <property type="entry name" value="Ribonuclease Inhibitor"/>
    <property type="match status" value="2"/>
</dbReference>
<dbReference type="SUPFAM" id="SSF81383">
    <property type="entry name" value="F-box domain"/>
    <property type="match status" value="1"/>
</dbReference>
<dbReference type="PROSITE" id="PS50181">
    <property type="entry name" value="FBOX"/>
    <property type="match status" value="1"/>
</dbReference>
<evidence type="ECO:0000259" key="1">
    <source>
        <dbReference type="PROSITE" id="PS50181"/>
    </source>
</evidence>
<feature type="domain" description="F-box" evidence="1">
    <location>
        <begin position="17"/>
        <end position="64"/>
    </location>
</feature>
<accession>A0A8T2IIS6</accession>
<dbReference type="EMBL" id="JAACNH010000009">
    <property type="protein sequence ID" value="KAG8432836.1"/>
    <property type="molecule type" value="Genomic_DNA"/>
</dbReference>
<dbReference type="AlphaFoldDB" id="A0A8T2IIS6"/>
<dbReference type="InterPro" id="IPR045627">
    <property type="entry name" value="FBXL18_LRR"/>
</dbReference>
<dbReference type="Proteomes" id="UP000812440">
    <property type="component" value="Chromosome 9"/>
</dbReference>
<evidence type="ECO:0000313" key="2">
    <source>
        <dbReference type="EMBL" id="KAG8432835.1"/>
    </source>
</evidence>
<dbReference type="OrthoDB" id="9856535at2759"/>
<dbReference type="GO" id="GO:0031146">
    <property type="term" value="P:SCF-dependent proteasomal ubiquitin-dependent protein catabolic process"/>
    <property type="evidence" value="ECO:0007669"/>
    <property type="project" value="InterPro"/>
</dbReference>
<dbReference type="PANTHER" id="PTHR16134:SF19">
    <property type="entry name" value="F-BOX AND LEUCINE-RICH REPEAT PROTEIN 18"/>
    <property type="match status" value="1"/>
</dbReference>
<dbReference type="SUPFAM" id="SSF52047">
    <property type="entry name" value="RNI-like"/>
    <property type="match status" value="1"/>
</dbReference>
<dbReference type="Gene3D" id="1.20.1280.50">
    <property type="match status" value="1"/>
</dbReference>
<evidence type="ECO:0000313" key="3">
    <source>
        <dbReference type="Proteomes" id="UP000812440"/>
    </source>
</evidence>
<dbReference type="InterPro" id="IPR001810">
    <property type="entry name" value="F-box_dom"/>
</dbReference>